<name>H2AR91_KAZAF</name>
<sequence length="203" mass="23101">MLLRHILSVTERERLEQGKISHSNPTFSLSAIFPLPALMCAFPGNSTFWYPTPPSINFFFFGSPLRKFQHGCHAANFTHATLPVYFFCQFCRWMKPFCVTYDRTLSLQQDMVRPLRLDLLGIHQVYSVPLGTTYTDASFQTATSLVLTSHNFLPTSLSQLIHQISPLSHFLTLTHRERVPFVSSIPIPTLIFSSLPLAVKLIK</sequence>
<protein>
    <submittedName>
        <fullName evidence="1">Uncharacterized protein</fullName>
    </submittedName>
</protein>
<accession>H2AR91</accession>
<reference evidence="1 2" key="1">
    <citation type="journal article" date="2011" name="Proc. Natl. Acad. Sci. U.S.A.">
        <title>Evolutionary erosion of yeast sex chromosomes by mating-type switching accidents.</title>
        <authorList>
            <person name="Gordon J.L."/>
            <person name="Armisen D."/>
            <person name="Proux-Wera E."/>
            <person name="Oheigeartaigh S.S."/>
            <person name="Byrne K.P."/>
            <person name="Wolfe K.H."/>
        </authorList>
    </citation>
    <scope>NUCLEOTIDE SEQUENCE [LARGE SCALE GENOMIC DNA]</scope>
    <source>
        <strain evidence="2">ATCC 22294 / BCRC 22015 / CBS 2517 / CECT 1963 / NBRC 1671 / NRRL Y-8276</strain>
    </source>
</reference>
<dbReference type="HOGENOM" id="CLU_1349114_0_0_1"/>
<keyword evidence="2" id="KW-1185">Reference proteome</keyword>
<gene>
    <name evidence="1" type="primary">KAFR0B05950</name>
    <name evidence="1" type="ORF">KAFR_0B05950</name>
</gene>
<evidence type="ECO:0000313" key="1">
    <source>
        <dbReference type="EMBL" id="CCF56891.1"/>
    </source>
</evidence>
<dbReference type="KEGG" id="kaf:KAFR_0B05950"/>
<dbReference type="EMBL" id="HE650822">
    <property type="protein sequence ID" value="CCF56891.1"/>
    <property type="molecule type" value="Genomic_DNA"/>
</dbReference>
<organism evidence="1 2">
    <name type="scientific">Kazachstania africana (strain ATCC 22294 / BCRC 22015 / CBS 2517 / CECT 1963 / NBRC 1671 / NRRL Y-8276)</name>
    <name type="common">Yeast</name>
    <name type="synonym">Kluyveromyces africanus</name>
    <dbReference type="NCBI Taxonomy" id="1071382"/>
    <lineage>
        <taxon>Eukaryota</taxon>
        <taxon>Fungi</taxon>
        <taxon>Dikarya</taxon>
        <taxon>Ascomycota</taxon>
        <taxon>Saccharomycotina</taxon>
        <taxon>Saccharomycetes</taxon>
        <taxon>Saccharomycetales</taxon>
        <taxon>Saccharomycetaceae</taxon>
        <taxon>Kazachstania</taxon>
    </lineage>
</organism>
<proteinExistence type="predicted"/>
<dbReference type="AlphaFoldDB" id="H2AR91"/>
<dbReference type="Proteomes" id="UP000005220">
    <property type="component" value="Chromosome 2"/>
</dbReference>
<dbReference type="RefSeq" id="XP_003956026.1">
    <property type="nucleotide sequence ID" value="XM_003955977.1"/>
</dbReference>
<evidence type="ECO:0000313" key="2">
    <source>
        <dbReference type="Proteomes" id="UP000005220"/>
    </source>
</evidence>
<dbReference type="GeneID" id="13884773"/>
<dbReference type="InParanoid" id="H2AR91"/>